<feature type="domain" description="ABC transmembrane type-1" evidence="15">
    <location>
        <begin position="841"/>
        <end position="1121"/>
    </location>
</feature>
<keyword evidence="11 13" id="KW-0472">Membrane</keyword>
<dbReference type="InterPro" id="IPR036640">
    <property type="entry name" value="ABC1_TM_sf"/>
</dbReference>
<feature type="domain" description="ABC transporter" evidence="14">
    <location>
        <begin position="1765"/>
        <end position="1999"/>
    </location>
</feature>
<dbReference type="PANTHER" id="PTHR24223:SF181">
    <property type="entry name" value="ABC TRANSPORTER C FAMILY MEMBER 3"/>
    <property type="match status" value="1"/>
</dbReference>
<protein>
    <recommendedName>
        <fullName evidence="3">ABC-type xenobiotic transporter</fullName>
        <ecNumber evidence="3">7.6.2.2</ecNumber>
    </recommendedName>
</protein>
<evidence type="ECO:0000259" key="15">
    <source>
        <dbReference type="PROSITE" id="PS50929"/>
    </source>
</evidence>
<evidence type="ECO:0000256" key="8">
    <source>
        <dbReference type="ARBA" id="ARBA00022840"/>
    </source>
</evidence>
<reference evidence="16 17" key="1">
    <citation type="journal article" date="2018" name="Sci. Data">
        <title>The draft genome sequence of cork oak.</title>
        <authorList>
            <person name="Ramos A.M."/>
            <person name="Usie A."/>
            <person name="Barbosa P."/>
            <person name="Barros P.M."/>
            <person name="Capote T."/>
            <person name="Chaves I."/>
            <person name="Simoes F."/>
            <person name="Abreu I."/>
            <person name="Carrasquinho I."/>
            <person name="Faro C."/>
            <person name="Guimaraes J.B."/>
            <person name="Mendonca D."/>
            <person name="Nobrega F."/>
            <person name="Rodrigues L."/>
            <person name="Saibo N.J.M."/>
            <person name="Varela M.C."/>
            <person name="Egas C."/>
            <person name="Matos J."/>
            <person name="Miguel C.M."/>
            <person name="Oliveira M.M."/>
            <person name="Ricardo C.P."/>
            <person name="Goncalves S."/>
        </authorList>
    </citation>
    <scope>NUCLEOTIDE SEQUENCE [LARGE SCALE GENOMIC DNA]</scope>
    <source>
        <strain evidence="17">cv. HL8</strain>
    </source>
</reference>
<dbReference type="GO" id="GO:0008559">
    <property type="term" value="F:ABC-type xenobiotic transporter activity"/>
    <property type="evidence" value="ECO:0007669"/>
    <property type="project" value="UniProtKB-EC"/>
</dbReference>
<dbReference type="FunFam" id="1.20.1560.10:FF:000003">
    <property type="entry name" value="ABC transporter C family member 10"/>
    <property type="match status" value="2"/>
</dbReference>
<feature type="transmembrane region" description="Helical" evidence="13">
    <location>
        <begin position="1678"/>
        <end position="1695"/>
    </location>
</feature>
<dbReference type="CDD" id="cd03250">
    <property type="entry name" value="ABCC_MRP_domain1"/>
    <property type="match status" value="1"/>
</dbReference>
<evidence type="ECO:0000259" key="14">
    <source>
        <dbReference type="PROSITE" id="PS50893"/>
    </source>
</evidence>
<feature type="transmembrane region" description="Helical" evidence="13">
    <location>
        <begin position="1702"/>
        <end position="1723"/>
    </location>
</feature>
<feature type="domain" description="ABC transmembrane type-1" evidence="15">
    <location>
        <begin position="1469"/>
        <end position="1714"/>
    </location>
</feature>
<dbReference type="InterPro" id="IPR050173">
    <property type="entry name" value="ABC_transporter_C-like"/>
</dbReference>
<evidence type="ECO:0000256" key="2">
    <source>
        <dbReference type="ARBA" id="ARBA00009726"/>
    </source>
</evidence>
<evidence type="ECO:0000256" key="13">
    <source>
        <dbReference type="SAM" id="Phobius"/>
    </source>
</evidence>
<evidence type="ECO:0000256" key="5">
    <source>
        <dbReference type="ARBA" id="ARBA00022692"/>
    </source>
</evidence>
<accession>A0AAW0KJZ1</accession>
<keyword evidence="8" id="KW-0067">ATP-binding</keyword>
<comment type="catalytic activity">
    <reaction evidence="12">
        <text>ATP + H2O + xenobioticSide 1 = ADP + phosphate + xenobioticSide 2.</text>
        <dbReference type="EC" id="7.6.2.2"/>
    </reaction>
</comment>
<feature type="transmembrane region" description="Helical" evidence="13">
    <location>
        <begin position="979"/>
        <end position="998"/>
    </location>
</feature>
<dbReference type="PANTHER" id="PTHR24223">
    <property type="entry name" value="ATP-BINDING CASSETTE SUB-FAMILY C"/>
    <property type="match status" value="1"/>
</dbReference>
<name>A0AAW0KJZ1_QUESU</name>
<dbReference type="Pfam" id="PF00005">
    <property type="entry name" value="ABC_tran"/>
    <property type="match status" value="2"/>
</dbReference>
<keyword evidence="4" id="KW-0813">Transport</keyword>
<dbReference type="InterPro" id="IPR017871">
    <property type="entry name" value="ABC_transporter-like_CS"/>
</dbReference>
<keyword evidence="6" id="KW-0677">Repeat</keyword>
<dbReference type="PROSITE" id="PS50893">
    <property type="entry name" value="ABC_TRANSPORTER_2"/>
    <property type="match status" value="2"/>
</dbReference>
<feature type="transmembrane region" description="Helical" evidence="13">
    <location>
        <begin position="24"/>
        <end position="47"/>
    </location>
</feature>
<proteinExistence type="inferred from homology"/>
<feature type="transmembrane region" description="Helical" evidence="13">
    <location>
        <begin position="840"/>
        <end position="858"/>
    </location>
</feature>
<evidence type="ECO:0000256" key="1">
    <source>
        <dbReference type="ARBA" id="ARBA00004141"/>
    </source>
</evidence>
<feature type="domain" description="ABC transporter" evidence="14">
    <location>
        <begin position="1155"/>
        <end position="1378"/>
    </location>
</feature>
<evidence type="ECO:0000256" key="3">
    <source>
        <dbReference type="ARBA" id="ARBA00012191"/>
    </source>
</evidence>
<evidence type="ECO:0000256" key="10">
    <source>
        <dbReference type="ARBA" id="ARBA00022989"/>
    </source>
</evidence>
<keyword evidence="9" id="KW-1278">Translocase</keyword>
<dbReference type="EC" id="7.6.2.2" evidence="3"/>
<feature type="domain" description="ABC transmembrane type-1" evidence="15">
    <location>
        <begin position="203"/>
        <end position="483"/>
    </location>
</feature>
<dbReference type="Pfam" id="PF00664">
    <property type="entry name" value="ABC_membrane"/>
    <property type="match status" value="3"/>
</dbReference>
<dbReference type="PROSITE" id="PS50929">
    <property type="entry name" value="ABC_TM1F"/>
    <property type="match status" value="3"/>
</dbReference>
<dbReference type="FunFam" id="3.40.50.300:FF:000508">
    <property type="entry name" value="ABC transporter C family member 5"/>
    <property type="match status" value="1"/>
</dbReference>
<feature type="transmembrane region" description="Helical" evidence="13">
    <location>
        <begin position="341"/>
        <end position="360"/>
    </location>
</feature>
<dbReference type="FunFam" id="1.20.1560.10:FF:000002">
    <property type="entry name" value="ABC transporter C family member 5"/>
    <property type="match status" value="1"/>
</dbReference>
<keyword evidence="5 13" id="KW-0812">Transmembrane</keyword>
<dbReference type="CDD" id="cd18579">
    <property type="entry name" value="ABC_6TM_ABCC_D1"/>
    <property type="match status" value="2"/>
</dbReference>
<evidence type="ECO:0000256" key="12">
    <source>
        <dbReference type="ARBA" id="ARBA00034018"/>
    </source>
</evidence>
<feature type="transmembrane region" description="Helical" evidence="13">
    <location>
        <begin position="1572"/>
        <end position="1603"/>
    </location>
</feature>
<dbReference type="SUPFAM" id="SSF52540">
    <property type="entry name" value="P-loop containing nucleoside triphosphate hydrolases"/>
    <property type="match status" value="2"/>
</dbReference>
<evidence type="ECO:0000256" key="9">
    <source>
        <dbReference type="ARBA" id="ARBA00022967"/>
    </source>
</evidence>
<dbReference type="SUPFAM" id="SSF90123">
    <property type="entry name" value="ABC transporter transmembrane region"/>
    <property type="match status" value="3"/>
</dbReference>
<evidence type="ECO:0000313" key="17">
    <source>
        <dbReference type="Proteomes" id="UP000237347"/>
    </source>
</evidence>
<dbReference type="InterPro" id="IPR011527">
    <property type="entry name" value="ABC1_TM_dom"/>
</dbReference>
<dbReference type="Gene3D" id="1.20.1560.10">
    <property type="entry name" value="ABC transporter type 1, transmembrane domain"/>
    <property type="match status" value="3"/>
</dbReference>
<dbReference type="GO" id="GO:0005524">
    <property type="term" value="F:ATP binding"/>
    <property type="evidence" value="ECO:0007669"/>
    <property type="project" value="UniProtKB-KW"/>
</dbReference>
<dbReference type="InterPro" id="IPR044746">
    <property type="entry name" value="ABCC_6TM_D1"/>
</dbReference>
<dbReference type="InterPro" id="IPR003439">
    <property type="entry name" value="ABC_transporter-like_ATP-bd"/>
</dbReference>
<feature type="transmembrane region" description="Helical" evidence="13">
    <location>
        <begin position="68"/>
        <end position="88"/>
    </location>
</feature>
<evidence type="ECO:0000256" key="6">
    <source>
        <dbReference type="ARBA" id="ARBA00022737"/>
    </source>
</evidence>
<feature type="transmembrane region" description="Helical" evidence="13">
    <location>
        <begin position="1464"/>
        <end position="1487"/>
    </location>
</feature>
<feature type="transmembrane region" description="Helical" evidence="13">
    <location>
        <begin position="314"/>
        <end position="335"/>
    </location>
</feature>
<feature type="transmembrane region" description="Helical" evidence="13">
    <location>
        <begin position="202"/>
        <end position="220"/>
    </location>
</feature>
<keyword evidence="17" id="KW-1185">Reference proteome</keyword>
<dbReference type="CDD" id="cd03244">
    <property type="entry name" value="ABCC_MRP_domain2"/>
    <property type="match status" value="1"/>
</dbReference>
<dbReference type="CDD" id="cd18580">
    <property type="entry name" value="ABC_6TM_ABCC_D2"/>
    <property type="match status" value="1"/>
</dbReference>
<comment type="subcellular location">
    <subcellularLocation>
        <location evidence="1">Membrane</location>
        <topology evidence="1">Multi-pass membrane protein</topology>
    </subcellularLocation>
</comment>
<evidence type="ECO:0000256" key="11">
    <source>
        <dbReference type="ARBA" id="ARBA00023136"/>
    </source>
</evidence>
<feature type="transmembrane region" description="Helical" evidence="13">
    <location>
        <begin position="428"/>
        <end position="450"/>
    </location>
</feature>
<dbReference type="GO" id="GO:0016887">
    <property type="term" value="F:ATP hydrolysis activity"/>
    <property type="evidence" value="ECO:0007669"/>
    <property type="project" value="InterPro"/>
</dbReference>
<feature type="transmembrane region" description="Helical" evidence="13">
    <location>
        <begin position="952"/>
        <end position="973"/>
    </location>
</feature>
<dbReference type="SMART" id="SM00382">
    <property type="entry name" value="AAA"/>
    <property type="match status" value="2"/>
</dbReference>
<evidence type="ECO:0000313" key="16">
    <source>
        <dbReference type="EMBL" id="KAK7838988.1"/>
    </source>
</evidence>
<dbReference type="InterPro" id="IPR027417">
    <property type="entry name" value="P-loop_NTPase"/>
</dbReference>
<keyword evidence="10 13" id="KW-1133">Transmembrane helix</keyword>
<dbReference type="FunFam" id="3.40.50.300:FF:000169">
    <property type="entry name" value="ABC transporter C family member 3"/>
    <property type="match status" value="1"/>
</dbReference>
<gene>
    <name evidence="16" type="primary">ABCC3_12</name>
    <name evidence="16" type="ORF">CFP56_018886</name>
</gene>
<keyword evidence="7" id="KW-0547">Nucleotide-binding</keyword>
<dbReference type="InterPro" id="IPR003593">
    <property type="entry name" value="AAA+_ATPase"/>
</dbReference>
<organism evidence="16 17">
    <name type="scientific">Quercus suber</name>
    <name type="common">Cork oak</name>
    <dbReference type="NCBI Taxonomy" id="58331"/>
    <lineage>
        <taxon>Eukaryota</taxon>
        <taxon>Viridiplantae</taxon>
        <taxon>Streptophyta</taxon>
        <taxon>Embryophyta</taxon>
        <taxon>Tracheophyta</taxon>
        <taxon>Spermatophyta</taxon>
        <taxon>Magnoliopsida</taxon>
        <taxon>eudicotyledons</taxon>
        <taxon>Gunneridae</taxon>
        <taxon>Pentapetalae</taxon>
        <taxon>rosids</taxon>
        <taxon>fabids</taxon>
        <taxon>Fagales</taxon>
        <taxon>Fagaceae</taxon>
        <taxon>Quercus</taxon>
    </lineage>
</organism>
<comment type="caution">
    <text evidence="16">The sequence shown here is derived from an EMBL/GenBank/DDBJ whole genome shotgun (WGS) entry which is preliminary data.</text>
</comment>
<dbReference type="EMBL" id="PKMF04000293">
    <property type="protein sequence ID" value="KAK7838988.1"/>
    <property type="molecule type" value="Genomic_DNA"/>
</dbReference>
<comment type="similarity">
    <text evidence="2">Belongs to the ABC transporter superfamily. ABCC family. Conjugate transporter (TC 3.A.1.208) subfamily.</text>
</comment>
<feature type="transmembrane region" description="Helical" evidence="13">
    <location>
        <begin position="553"/>
        <end position="573"/>
    </location>
</feature>
<evidence type="ECO:0000256" key="7">
    <source>
        <dbReference type="ARBA" id="ARBA00022741"/>
    </source>
</evidence>
<feature type="transmembrane region" description="Helical" evidence="13">
    <location>
        <begin position="512"/>
        <end position="532"/>
    </location>
</feature>
<dbReference type="InterPro" id="IPR044726">
    <property type="entry name" value="ABCC_6TM_D2"/>
</dbReference>
<dbReference type="Gene3D" id="3.40.50.300">
    <property type="entry name" value="P-loop containing nucleotide triphosphate hydrolases"/>
    <property type="match status" value="2"/>
</dbReference>
<dbReference type="GO" id="GO:0016020">
    <property type="term" value="C:membrane"/>
    <property type="evidence" value="ECO:0007669"/>
    <property type="project" value="UniProtKB-SubCell"/>
</dbReference>
<sequence length="2010" mass="223924">MELVQSSKHGMSILFSHHYSSFTYSGLMTLLDLALRTLAWGSVCVYLRTQLFNSAKLKKHVNLPVQYFVSDVVSVVSGFFLCYVGYFGKNEDEDTLLEEPLLNGNSSGEAESSKSKGVDTVTPFSSAGFFSNLTLSWLGPLIALGNKKTLDLEDVPQLAPGDSVVGAFPVFRNKLEAECGTVNNVTTLKLVKALLFFAWKEILLTALYVMIYTLASYVGPYLIDNFVQYLNGRRQYKNEGYVLVSVFFASKLVECIAKRHWFFRLQLVGIRVRSVLATMIYDKGMNLSCQSKQGHTSGEIINLMTVDAERIGDFGWFLHDPWMVLVQVAVALLILYKNLGLASIAAFVATVLVMLANYPLEKFQEKFQDKIMESKDKRMKATSEILRNMRILKLQGWEMKFLSKIAKLRETEAGWLKGYVYANAMTTFVFWSAPTFVSVATFGACMLMGIPFESGKILSALATFRILQEPIYNLPDTVSMIAQTKVSLDRIVSFLRLEDLQFDTIKKLPRGLMTLLDLALITLAWGSVCVYLRTQLFNSAKLKKHVNLPVQYFVSNVVSVVSGFFLCYVGYFGKNEDEDTLLEEPLLNGNSSGEAESSKSKGVDTVTPFSSAGLFSNLTLSWLGPLIALGNKKTLDLEDVPQLAPGDSVVGAFPVFRNKLEAECSTVNNVTTLKLVKALLFFAWKEILLTALTRMRDMCWFQCFLLQNLWNASQRGTGSLDCRLLKLGSDQSWLLEEPLLNGNSSGEAESSKSKGVDTVTPFSSAGFFSNLTLSWLGPLIALGNKKTLDLEDVPQLAPGDSVVGAFPVFRNKLEAECGTVNNVTTLKLVKALLFFAWKEILLTALYVMIYTLASYVGPYLIDNFVQYLNGRRQYKNEGYVLVSVFFASKLVECIAKRHWFFRLPLVEIRVRSVLATMIYDKGMNLSCQSKQGHTSGEIINLMTVDAERIGDFGWFMHDPWMVLVQVAVALLILYKNLGLASIAAFVATVLVMLANYPLEKFQEKFQDKIMESKDKRMKATSEILRNMRILKLQGWEMKFLSKIAKLRETEAGWLKGYVYANAMTTFVFWSAPTFVSVATFGACMLMGIPFESGKILSALATFRILQEPIYNLPDTVSMIAQTKVSLDRIVSFLRLEDLQFDTIKKLPRGSSNTAIEIIDGNFSWDLSSSNPTLKDINLKVQHGMRVAVCGTVGSGKSSLLSCILGEIPRISGTVKLCGTKAYVAQSPWIQSGKIEENILFGKEMERMRYERALEACSLKKDLEILSYGDQTLIGERGINLSGGQKQRIQIARALYQNADIYLFDDPFSAVDAHTGSHLFRECLLGLLSSKVVIYVTHQVEFLPAADLILVMKEGKITQAGKYNEILNSGTDFMELVGAHKKALSELDSAEAGSVSESTNMSKDVGDMDIIDGVVEKKENKDVQNGKTDDIVGSRGQIIQEEEREKGKVGFSVYWKYISMAYKGALVPCVLLAQVLYQILQIGSNYWMAWATPISQDVKPAVSSSTLISVYVALAIGSSFCILVRSLVLFTAGFKTATILFNKMHLCIFRAPMSFFDATPSGRILNRVSGKCFWLLGIIAVMSQVAWQVLIVFIPVIATCIWYQQYYMPSARELTRLVGVCKAPVIQHFAETISGSTTIRSFDEESRFREINLKLTDAYSRPKFNAAGAREWLCLRLDMMSSITFFFSLVFLIFIPEGVIDPGIAGLAVTYGLNLNIAWVIWVFCLMENKIISVERILQYTCIPSEPPLEIEENRPDHSWPPNGEVDICDLQVRYAPHMPLVLRGLTCTFPGGMKTGIVGRTGSGKSTLIQALFRIVEPAAGQIIIDGINISLIGLHDLRSRLSIIPQDPTMFEGTIRSNLDPLDEHTDGQIWEALDKCQLGDKVREKEGKLDSIVSENGENWSVGQRQLVCLGRVLLKKSKVLVLDEATASVDTATDNLIQQTLSQHFSNCTVITIAHRITSVLHSDMVLLLNNGLIEEYDSPNRLLENKSSSFAQLVAEYTVRSNCSFG</sequence>
<dbReference type="Proteomes" id="UP000237347">
    <property type="component" value="Unassembled WGS sequence"/>
</dbReference>
<feature type="transmembrane region" description="Helical" evidence="13">
    <location>
        <begin position="1507"/>
        <end position="1533"/>
    </location>
</feature>
<dbReference type="PROSITE" id="PS00211">
    <property type="entry name" value="ABC_TRANSPORTER_1"/>
    <property type="match status" value="1"/>
</dbReference>
<evidence type="ECO:0000256" key="4">
    <source>
        <dbReference type="ARBA" id="ARBA00022448"/>
    </source>
</evidence>